<dbReference type="EMBL" id="HG966617">
    <property type="protein sequence ID" value="CDO59531.1"/>
    <property type="molecule type" value="Genomic_DNA"/>
</dbReference>
<dbReference type="AlphaFoldDB" id="X5MMU0"/>
<evidence type="ECO:0000313" key="1">
    <source>
        <dbReference type="EMBL" id="CDO59531.1"/>
    </source>
</evidence>
<evidence type="ECO:0008006" key="3">
    <source>
        <dbReference type="Google" id="ProtNLM"/>
    </source>
</evidence>
<proteinExistence type="predicted"/>
<accession>X5MMU0</accession>
<sequence length="377" mass="40713">MSDRLEAFAVGFRKQAEFCHLLGSPFSAALLEQAADAFEAGDDIVATYMPWWEGSTAAYVATDVLPLRFLGCAHALALSGDVPVLARHYPSCGGDGVADGVWTHVLEAFAAHTAFTMDYVTQPPQTNEVARSGSLVPGLLELARLVQMPVATFELGASAGLLQGLDRFHYTFGAATWGDDTSDCRMTPDWTLPLTPPVDAPLTIAARRACDAAPIDILNSDNALKVRSYIWTDMPERLARLDAAIAIAQEVKPVVENASADAWLEDVLGASVVPGQARCVLHSVMWQYMPTHVQDRAYAAIVKAGEAATLDAPVAWLRLEPETNNKPMHVALALWRGDGTCDARVLADSHPHGTQIGWLGWDNGRRLASPELVQNFN</sequence>
<organism evidence="1 2">
    <name type="scientific">Candidatus Phaeomarinibacter ectocarpi</name>
    <dbReference type="NCBI Taxonomy" id="1458461"/>
    <lineage>
        <taxon>Bacteria</taxon>
        <taxon>Pseudomonadati</taxon>
        <taxon>Pseudomonadota</taxon>
        <taxon>Alphaproteobacteria</taxon>
        <taxon>Hyphomicrobiales</taxon>
        <taxon>Parvibaculaceae</taxon>
        <taxon>Candidatus Phaeomarinibacter</taxon>
    </lineage>
</organism>
<dbReference type="HOGENOM" id="CLU_065141_1_0_5"/>
<evidence type="ECO:0000313" key="2">
    <source>
        <dbReference type="Proteomes" id="UP000032160"/>
    </source>
</evidence>
<dbReference type="OrthoDB" id="7666987at2"/>
<gene>
    <name evidence="1" type="ORF">BN1012_Phect1317</name>
</gene>
<protein>
    <recommendedName>
        <fullName evidence="3">DUF2332 domain-containing protein</fullName>
    </recommendedName>
</protein>
<name>X5MMU0_9HYPH</name>
<dbReference type="Proteomes" id="UP000032160">
    <property type="component" value="Chromosome I"/>
</dbReference>
<dbReference type="KEGG" id="pect:BN1012_Phect1317"/>
<dbReference type="Pfam" id="PF10094">
    <property type="entry name" value="DUF2332"/>
    <property type="match status" value="1"/>
</dbReference>
<reference evidence="1 2" key="1">
    <citation type="journal article" date="2014" name="Front. Genet.">
        <title>Genome and metabolic network of "Candidatus Phaeomarinobacter ectocarpi" Ec32, a new candidate genus of Alphaproteobacteria frequently associated with brown algae.</title>
        <authorList>
            <person name="Dittami S.M."/>
            <person name="Barbeyron T."/>
            <person name="Boyen C."/>
            <person name="Cambefort J."/>
            <person name="Collet G."/>
            <person name="Delage L."/>
            <person name="Gobet A."/>
            <person name="Groisillier A."/>
            <person name="Leblanc C."/>
            <person name="Michel G."/>
            <person name="Scornet D."/>
            <person name="Siegel A."/>
            <person name="Tapia J.E."/>
            <person name="Tonon T."/>
        </authorList>
    </citation>
    <scope>NUCLEOTIDE SEQUENCE [LARGE SCALE GENOMIC DNA]</scope>
    <source>
        <strain evidence="1 2">Ec32</strain>
    </source>
</reference>
<dbReference type="InterPro" id="IPR011200">
    <property type="entry name" value="UCP012608"/>
</dbReference>
<keyword evidence="2" id="KW-1185">Reference proteome</keyword>
<dbReference type="PIRSF" id="PIRSF012608">
    <property type="entry name" value="UCP012608"/>
    <property type="match status" value="1"/>
</dbReference>
<dbReference type="RefSeq" id="WP_052535408.1">
    <property type="nucleotide sequence ID" value="NZ_HG966617.1"/>
</dbReference>
<dbReference type="PATRIC" id="fig|1458461.3.peg.1316"/>